<feature type="region of interest" description="Disordered" evidence="1">
    <location>
        <begin position="79"/>
        <end position="98"/>
    </location>
</feature>
<feature type="transmembrane region" description="Helical" evidence="2">
    <location>
        <begin position="30"/>
        <end position="51"/>
    </location>
</feature>
<sequence length="98" mass="10922">MKNLTFVGIILLAIGVLLFYLNNMKMDLGVIYGALAGIGVGLIFGGIVGYVSKGSAVKQENKMRQFKQLQKEKEELEKKQAQLMQDATQEQEEQSRNV</sequence>
<dbReference type="EMBL" id="NWGY01000010">
    <property type="protein sequence ID" value="MDV3664326.1"/>
    <property type="molecule type" value="Genomic_DNA"/>
</dbReference>
<evidence type="ECO:0000256" key="2">
    <source>
        <dbReference type="SAM" id="Phobius"/>
    </source>
</evidence>
<reference evidence="3" key="1">
    <citation type="submission" date="2023-02" db="EMBL/GenBank/DDBJ databases">
        <title>Elizabethkingia anophelis draft genomes.</title>
        <authorList>
            <person name="Nicholson A.C."/>
            <person name="Whitney A.M."/>
            <person name="Humrighouse B.W."/>
            <person name="Villarma A."/>
            <person name="Bell M."/>
            <person name="Mcquiston J."/>
        </authorList>
    </citation>
    <scope>NUCLEOTIDE SEQUENCE</scope>
    <source>
        <strain evidence="3">B4955</strain>
    </source>
</reference>
<keyword evidence="2" id="KW-1133">Transmembrane helix</keyword>
<evidence type="ECO:0000256" key="1">
    <source>
        <dbReference type="SAM" id="MobiDB-lite"/>
    </source>
</evidence>
<proteinExistence type="predicted"/>
<feature type="transmembrane region" description="Helical" evidence="2">
    <location>
        <begin position="6"/>
        <end position="23"/>
    </location>
</feature>
<protein>
    <recommendedName>
        <fullName evidence="5">DUF1049 domain-containing protein</fullName>
    </recommendedName>
</protein>
<evidence type="ECO:0000313" key="4">
    <source>
        <dbReference type="Proteomes" id="UP001189000"/>
    </source>
</evidence>
<accession>A0AAE4P0N0</accession>
<evidence type="ECO:0000313" key="3">
    <source>
        <dbReference type="EMBL" id="MDV3664326.1"/>
    </source>
</evidence>
<keyword evidence="2" id="KW-0472">Membrane</keyword>
<keyword evidence="2" id="KW-0812">Transmembrane</keyword>
<gene>
    <name evidence="3" type="ORF">CMU51_09675</name>
</gene>
<comment type="caution">
    <text evidence="3">The sequence shown here is derived from an EMBL/GenBank/DDBJ whole genome shotgun (WGS) entry which is preliminary data.</text>
</comment>
<name>A0AAE4P0N0_9FLAO</name>
<organism evidence="3 4">
    <name type="scientific">Elizabethkingia anophelis</name>
    <dbReference type="NCBI Taxonomy" id="1117645"/>
    <lineage>
        <taxon>Bacteria</taxon>
        <taxon>Pseudomonadati</taxon>
        <taxon>Bacteroidota</taxon>
        <taxon>Flavobacteriia</taxon>
        <taxon>Flavobacteriales</taxon>
        <taxon>Weeksellaceae</taxon>
        <taxon>Elizabethkingia</taxon>
    </lineage>
</organism>
<dbReference type="AlphaFoldDB" id="A0AAE4P0N0"/>
<evidence type="ECO:0008006" key="5">
    <source>
        <dbReference type="Google" id="ProtNLM"/>
    </source>
</evidence>
<dbReference type="Proteomes" id="UP001189000">
    <property type="component" value="Unassembled WGS sequence"/>
</dbReference>